<protein>
    <submittedName>
        <fullName evidence="2">(diamondback moth) hypothetical protein</fullName>
    </submittedName>
</protein>
<reference evidence="2" key="1">
    <citation type="submission" date="2020-11" db="EMBL/GenBank/DDBJ databases">
        <authorList>
            <person name="Whiteford S."/>
        </authorList>
    </citation>
    <scope>NUCLEOTIDE SEQUENCE</scope>
</reference>
<keyword evidence="3" id="KW-1185">Reference proteome</keyword>
<sequence length="129" mass="13844">HLNTSNPNSDSSNSLVPRLVQVADLGRAADGVGGRDLARVDQRADDAAPARAARVREAEGQVVGGAVAAAAFQLWTGERGLEEGDHKHDRAQHYEQPRRHRQVALLQDLVDEAPVQEHGHADANHGQAD</sequence>
<organism evidence="2 3">
    <name type="scientific">Plutella xylostella</name>
    <name type="common">Diamondback moth</name>
    <name type="synonym">Plutella maculipennis</name>
    <dbReference type="NCBI Taxonomy" id="51655"/>
    <lineage>
        <taxon>Eukaryota</taxon>
        <taxon>Metazoa</taxon>
        <taxon>Ecdysozoa</taxon>
        <taxon>Arthropoda</taxon>
        <taxon>Hexapoda</taxon>
        <taxon>Insecta</taxon>
        <taxon>Pterygota</taxon>
        <taxon>Neoptera</taxon>
        <taxon>Endopterygota</taxon>
        <taxon>Lepidoptera</taxon>
        <taxon>Glossata</taxon>
        <taxon>Ditrysia</taxon>
        <taxon>Yponomeutoidea</taxon>
        <taxon>Plutellidae</taxon>
        <taxon>Plutella</taxon>
    </lineage>
</organism>
<feature type="region of interest" description="Disordered" evidence="1">
    <location>
        <begin position="80"/>
        <end position="100"/>
    </location>
</feature>
<accession>A0A8S4D6T5</accession>
<feature type="non-terminal residue" evidence="2">
    <location>
        <position position="1"/>
    </location>
</feature>
<feature type="compositionally biased region" description="Basic and acidic residues" evidence="1">
    <location>
        <begin position="80"/>
        <end position="97"/>
    </location>
</feature>
<proteinExistence type="predicted"/>
<name>A0A8S4D6T5_PLUXY</name>
<comment type="caution">
    <text evidence="2">The sequence shown here is derived from an EMBL/GenBank/DDBJ whole genome shotgun (WGS) entry which is preliminary data.</text>
</comment>
<dbReference type="EMBL" id="CAJHNJ030000004">
    <property type="protein sequence ID" value="CAG9095875.1"/>
    <property type="molecule type" value="Genomic_DNA"/>
</dbReference>
<evidence type="ECO:0000313" key="2">
    <source>
        <dbReference type="EMBL" id="CAG9095875.1"/>
    </source>
</evidence>
<gene>
    <name evidence="2" type="ORF">PLXY2_LOCUS1689</name>
</gene>
<feature type="non-terminal residue" evidence="2">
    <location>
        <position position="129"/>
    </location>
</feature>
<dbReference type="Proteomes" id="UP000653454">
    <property type="component" value="Unassembled WGS sequence"/>
</dbReference>
<evidence type="ECO:0000313" key="3">
    <source>
        <dbReference type="Proteomes" id="UP000653454"/>
    </source>
</evidence>
<dbReference type="AlphaFoldDB" id="A0A8S4D6T5"/>
<evidence type="ECO:0000256" key="1">
    <source>
        <dbReference type="SAM" id="MobiDB-lite"/>
    </source>
</evidence>